<reference evidence="2 3" key="1">
    <citation type="submission" date="2016-10" db="EMBL/GenBank/DDBJ databases">
        <authorList>
            <person name="de Groot N.N."/>
        </authorList>
    </citation>
    <scope>NUCLEOTIDE SEQUENCE [LARGE SCALE GENOMIC DNA]</scope>
    <source>
        <strain evidence="2">MBHS1</strain>
    </source>
</reference>
<organism evidence="2 3">
    <name type="scientific">Candidatus Venteria ishoeyi</name>
    <dbReference type="NCBI Taxonomy" id="1899563"/>
    <lineage>
        <taxon>Bacteria</taxon>
        <taxon>Pseudomonadati</taxon>
        <taxon>Pseudomonadota</taxon>
        <taxon>Gammaproteobacteria</taxon>
        <taxon>Thiotrichales</taxon>
        <taxon>Thiotrichaceae</taxon>
        <taxon>Venteria</taxon>
    </lineage>
</organism>
<sequence length="118" mass="13857">MRVQKELSIIQKTHDFIGWYVPILNKMPLDFKLTLGRRIMDSLYDLLSILIKAKFHANKNEKLHLLLPLNPELEVMRHQTRLLYEFGVFSAKRYEYASKGINEIGVELGGWLRSLQQS</sequence>
<name>A0A1H6FC64_9GAMM</name>
<protein>
    <recommendedName>
        <fullName evidence="1">bAvd-like domain-containing protein</fullName>
    </recommendedName>
</protein>
<dbReference type="CDD" id="cd16376">
    <property type="entry name" value="Avd_like"/>
    <property type="match status" value="1"/>
</dbReference>
<dbReference type="Pfam" id="PF22296">
    <property type="entry name" value="bAvd"/>
    <property type="match status" value="1"/>
</dbReference>
<dbReference type="Proteomes" id="UP000236724">
    <property type="component" value="Unassembled WGS sequence"/>
</dbReference>
<proteinExistence type="predicted"/>
<keyword evidence="3" id="KW-1185">Reference proteome</keyword>
<feature type="domain" description="bAvd-like" evidence="1">
    <location>
        <begin position="9"/>
        <end position="114"/>
    </location>
</feature>
<evidence type="ECO:0000259" key="1">
    <source>
        <dbReference type="Pfam" id="PF22296"/>
    </source>
</evidence>
<evidence type="ECO:0000313" key="3">
    <source>
        <dbReference type="Proteomes" id="UP000236724"/>
    </source>
</evidence>
<dbReference type="EMBL" id="FMSV02000502">
    <property type="protein sequence ID" value="SEH06634.1"/>
    <property type="molecule type" value="Genomic_DNA"/>
</dbReference>
<dbReference type="InterPro" id="IPR036583">
    <property type="entry name" value="23S_rRNA_IVS_sf"/>
</dbReference>
<dbReference type="NCBIfam" id="NF033474">
    <property type="entry name" value="DivGenRetAVD"/>
    <property type="match status" value="1"/>
</dbReference>
<evidence type="ECO:0000313" key="2">
    <source>
        <dbReference type="EMBL" id="SEH06634.1"/>
    </source>
</evidence>
<dbReference type="SUPFAM" id="SSF158446">
    <property type="entry name" value="IVS-encoded protein-like"/>
    <property type="match status" value="1"/>
</dbReference>
<dbReference type="Gene3D" id="1.20.1440.60">
    <property type="entry name" value="23S rRNA-intervening sequence"/>
    <property type="match status" value="1"/>
</dbReference>
<dbReference type="OrthoDB" id="514908at2"/>
<gene>
    <name evidence="2" type="ORF">MBHS_02498</name>
</gene>
<dbReference type="RefSeq" id="WP_103920391.1">
    <property type="nucleotide sequence ID" value="NZ_FMSV02000502.1"/>
</dbReference>
<dbReference type="InterPro" id="IPR055360">
    <property type="entry name" value="bAvd"/>
</dbReference>
<dbReference type="AlphaFoldDB" id="A0A1H6FC64"/>
<accession>A0A1H6FC64</accession>